<gene>
    <name evidence="1" type="ORF">IMZ08_08400</name>
</gene>
<dbReference type="InterPro" id="IPR019686">
    <property type="entry name" value="DUF2536"/>
</dbReference>
<comment type="caution">
    <text evidence="1">The sequence shown here is derived from an EMBL/GenBank/DDBJ whole genome shotgun (WGS) entry which is preliminary data.</text>
</comment>
<dbReference type="Pfam" id="PF10750">
    <property type="entry name" value="DUF2536"/>
    <property type="match status" value="1"/>
</dbReference>
<dbReference type="RefSeq" id="WP_193535534.1">
    <property type="nucleotide sequence ID" value="NZ_JADCLJ010000019.1"/>
</dbReference>
<sequence>MEFRLDFIQDKVEFFESYDLVTLEKNINEKIEHNKAILLEVHHVSHQMYVDEDGRRYFTAVVHFKAKK</sequence>
<proteinExistence type="predicted"/>
<organism evidence="1 2">
    <name type="scientific">Litchfieldia luteola</name>
    <dbReference type="NCBI Taxonomy" id="682179"/>
    <lineage>
        <taxon>Bacteria</taxon>
        <taxon>Bacillati</taxon>
        <taxon>Bacillota</taxon>
        <taxon>Bacilli</taxon>
        <taxon>Bacillales</taxon>
        <taxon>Bacillaceae</taxon>
        <taxon>Litchfieldia</taxon>
    </lineage>
</organism>
<accession>A0ABR9QHV9</accession>
<protein>
    <submittedName>
        <fullName evidence="1">YrzA family protein</fullName>
    </submittedName>
</protein>
<evidence type="ECO:0000313" key="1">
    <source>
        <dbReference type="EMBL" id="MBE4908072.1"/>
    </source>
</evidence>
<dbReference type="EMBL" id="JADCLJ010000019">
    <property type="protein sequence ID" value="MBE4908072.1"/>
    <property type="molecule type" value="Genomic_DNA"/>
</dbReference>
<reference evidence="1 2" key="1">
    <citation type="submission" date="2020-10" db="EMBL/GenBank/DDBJ databases">
        <title>Bacillus sp. HD4P25, an endophyte from a halophyte.</title>
        <authorList>
            <person name="Sun J.-Q."/>
        </authorList>
    </citation>
    <scope>NUCLEOTIDE SEQUENCE [LARGE SCALE GENOMIC DNA]</scope>
    <source>
        <strain evidence="1 2">YIM 93174</strain>
    </source>
</reference>
<name>A0ABR9QHV9_9BACI</name>
<evidence type="ECO:0000313" key="2">
    <source>
        <dbReference type="Proteomes" id="UP001516662"/>
    </source>
</evidence>
<keyword evidence="2" id="KW-1185">Reference proteome</keyword>
<dbReference type="Proteomes" id="UP001516662">
    <property type="component" value="Unassembled WGS sequence"/>
</dbReference>